<evidence type="ECO:0000256" key="1">
    <source>
        <dbReference type="ARBA" id="ARBA00010990"/>
    </source>
</evidence>
<dbReference type="PANTHER" id="PTHR12215:SF10">
    <property type="entry name" value="L-AMINOADIPATE-SEMIALDEHYDE DEHYDROGENASE-PHOSPHOPANTETHEINYL TRANSFERASE"/>
    <property type="match status" value="1"/>
</dbReference>
<dbReference type="Gene3D" id="3.90.470.20">
    <property type="entry name" value="4'-phosphopantetheinyl transferase domain"/>
    <property type="match status" value="2"/>
</dbReference>
<organism evidence="5 6">
    <name type="scientific">Salipaludibacillus agaradhaerens</name>
    <name type="common">Bacillus agaradhaerens</name>
    <dbReference type="NCBI Taxonomy" id="76935"/>
    <lineage>
        <taxon>Bacteria</taxon>
        <taxon>Bacillati</taxon>
        <taxon>Bacillota</taxon>
        <taxon>Bacilli</taxon>
        <taxon>Bacillales</taxon>
        <taxon>Bacillaceae</taxon>
    </lineage>
</organism>
<feature type="domain" description="4'-phosphopantetheinyl transferase" evidence="3">
    <location>
        <begin position="121"/>
        <end position="198"/>
    </location>
</feature>
<dbReference type="GO" id="GO:0019878">
    <property type="term" value="P:lysine biosynthetic process via aminoadipic acid"/>
    <property type="evidence" value="ECO:0007669"/>
    <property type="project" value="TreeGrafter"/>
</dbReference>
<dbReference type="Pfam" id="PF22624">
    <property type="entry name" value="AASDHPPT_N"/>
    <property type="match status" value="1"/>
</dbReference>
<evidence type="ECO:0000313" key="6">
    <source>
        <dbReference type="Proteomes" id="UP001057753"/>
    </source>
</evidence>
<dbReference type="Pfam" id="PF01648">
    <property type="entry name" value="ACPS"/>
    <property type="match status" value="1"/>
</dbReference>
<sequence length="256" mass="29113">MSEWAQLTTIPLLKEKGCYVWSIKTHAYHPDYEDMLTHEEVQRAKRYRQVIDRKRFVLGAVLTRFILGKELAINPLDIPIIRTCPTCGKPHGQPRLPAENIYWSVSHSGEKVVVAFSRCLRVGIDIEKIQTDIENLPVSEILSHEELDHFNHIVPADKPNVFYTYWTRKEAVLKALGTGLSQSPKSVHFTSTDDDRINWMMSEPKGDSKKAGGQIIDLPVDEHYKGALALLNGDAQDIHILDGTYLLAQISRKEMI</sequence>
<dbReference type="RefSeq" id="WP_257822432.1">
    <property type="nucleotide sequence ID" value="NZ_JABXYM010000001.1"/>
</dbReference>
<proteinExistence type="inferred from homology"/>
<dbReference type="InterPro" id="IPR037143">
    <property type="entry name" value="4-PPantetheinyl_Trfase_dom_sf"/>
</dbReference>
<dbReference type="Proteomes" id="UP001057753">
    <property type="component" value="Unassembled WGS sequence"/>
</dbReference>
<dbReference type="PANTHER" id="PTHR12215">
    <property type="entry name" value="PHOSPHOPANTETHEINE TRANSFERASE"/>
    <property type="match status" value="1"/>
</dbReference>
<keyword evidence="6" id="KW-1185">Reference proteome</keyword>
<evidence type="ECO:0000259" key="3">
    <source>
        <dbReference type="Pfam" id="PF01648"/>
    </source>
</evidence>
<comment type="caution">
    <text evidence="5">The sequence shown here is derived from an EMBL/GenBank/DDBJ whole genome shotgun (WGS) entry which is preliminary data.</text>
</comment>
<evidence type="ECO:0000256" key="2">
    <source>
        <dbReference type="ARBA" id="ARBA00022679"/>
    </source>
</evidence>
<evidence type="ECO:0000259" key="4">
    <source>
        <dbReference type="Pfam" id="PF22624"/>
    </source>
</evidence>
<dbReference type="InterPro" id="IPR055066">
    <property type="entry name" value="AASDHPPT_N"/>
</dbReference>
<comment type="similarity">
    <text evidence="1">Belongs to the P-Pant transferase superfamily. Gsp/Sfp/HetI/AcpT family.</text>
</comment>
<feature type="domain" description="4'-phosphopantetheinyl transferase N-terminal" evidence="4">
    <location>
        <begin position="34"/>
        <end position="115"/>
    </location>
</feature>
<dbReference type="EMBL" id="JABXYM010000001">
    <property type="protein sequence ID" value="MCR6098054.1"/>
    <property type="molecule type" value="Genomic_DNA"/>
</dbReference>
<dbReference type="AlphaFoldDB" id="A0A9Q4B491"/>
<dbReference type="GO" id="GO:0000287">
    <property type="term" value="F:magnesium ion binding"/>
    <property type="evidence" value="ECO:0007669"/>
    <property type="project" value="InterPro"/>
</dbReference>
<dbReference type="InterPro" id="IPR050559">
    <property type="entry name" value="P-Pant_transferase_sf"/>
</dbReference>
<evidence type="ECO:0000313" key="5">
    <source>
        <dbReference type="EMBL" id="MCR6098054.1"/>
    </source>
</evidence>
<keyword evidence="2 5" id="KW-0808">Transferase</keyword>
<dbReference type="SUPFAM" id="SSF56214">
    <property type="entry name" value="4'-phosphopantetheinyl transferase"/>
    <property type="match status" value="2"/>
</dbReference>
<protein>
    <submittedName>
        <fullName evidence="5">4'-phosphopantetheinyl transferase superfamily protein</fullName>
    </submittedName>
</protein>
<reference evidence="5" key="1">
    <citation type="submission" date="2020-06" db="EMBL/GenBank/DDBJ databases">
        <title>Insight into the genomes of haloalkaliphilic bacilli from Kenyan soda lakes.</title>
        <authorList>
            <person name="Mwirichia R."/>
            <person name="Villamizar G.C."/>
            <person name="Poehlein A."/>
            <person name="Mugweru J."/>
            <person name="Kipnyargis A."/>
            <person name="Kiplimo D."/>
            <person name="Orwa P."/>
            <person name="Daniel R."/>
        </authorList>
    </citation>
    <scope>NUCLEOTIDE SEQUENCE</scope>
    <source>
        <strain evidence="5">B1096_S55</strain>
    </source>
</reference>
<dbReference type="GO" id="GO:0005829">
    <property type="term" value="C:cytosol"/>
    <property type="evidence" value="ECO:0007669"/>
    <property type="project" value="TreeGrafter"/>
</dbReference>
<gene>
    <name evidence="5" type="ORF">HXA33_16060</name>
</gene>
<dbReference type="InterPro" id="IPR008278">
    <property type="entry name" value="4-PPantetheinyl_Trfase_dom"/>
</dbReference>
<name>A0A9Q4B491_SALAG</name>
<dbReference type="GO" id="GO:0008897">
    <property type="term" value="F:holo-[acyl-carrier-protein] synthase activity"/>
    <property type="evidence" value="ECO:0007669"/>
    <property type="project" value="InterPro"/>
</dbReference>
<accession>A0A9Q4B491</accession>